<dbReference type="GO" id="GO:0016020">
    <property type="term" value="C:membrane"/>
    <property type="evidence" value="ECO:0007669"/>
    <property type="project" value="UniProtKB-SubCell"/>
</dbReference>
<dbReference type="Pfam" id="PF07947">
    <property type="entry name" value="YhhN"/>
    <property type="match status" value="1"/>
</dbReference>
<keyword evidence="4" id="KW-1133">Transmembrane helix</keyword>
<accession>A0A7W7S5S5</accession>
<comment type="subcellular location">
    <subcellularLocation>
        <location evidence="1">Membrane</location>
        <topology evidence="1">Multi-pass membrane protein</topology>
    </subcellularLocation>
</comment>
<dbReference type="InterPro" id="IPR012506">
    <property type="entry name" value="TMEM86B-like"/>
</dbReference>
<protein>
    <submittedName>
        <fullName evidence="6">Putative membrane protein YhhN</fullName>
    </submittedName>
</protein>
<comment type="similarity">
    <text evidence="2">Belongs to the TMEM86 family.</text>
</comment>
<evidence type="ECO:0000256" key="1">
    <source>
        <dbReference type="ARBA" id="ARBA00004141"/>
    </source>
</evidence>
<evidence type="ECO:0000313" key="7">
    <source>
        <dbReference type="Proteomes" id="UP000534286"/>
    </source>
</evidence>
<keyword evidence="5" id="KW-0472">Membrane</keyword>
<comment type="caution">
    <text evidence="6">The sequence shown here is derived from an EMBL/GenBank/DDBJ whole genome shotgun (WGS) entry which is preliminary data.</text>
</comment>
<dbReference type="AlphaFoldDB" id="A0A7W7S5S5"/>
<name>A0A7W7S5S5_9ACTN</name>
<proteinExistence type="inferred from homology"/>
<evidence type="ECO:0000256" key="5">
    <source>
        <dbReference type="ARBA" id="ARBA00023136"/>
    </source>
</evidence>
<dbReference type="EMBL" id="JACHJU010000011">
    <property type="protein sequence ID" value="MBB4944421.1"/>
    <property type="molecule type" value="Genomic_DNA"/>
</dbReference>
<gene>
    <name evidence="6" type="ORF">FHR32_008827</name>
</gene>
<evidence type="ECO:0000256" key="4">
    <source>
        <dbReference type="ARBA" id="ARBA00022989"/>
    </source>
</evidence>
<keyword evidence="3" id="KW-0812">Transmembrane</keyword>
<evidence type="ECO:0000256" key="2">
    <source>
        <dbReference type="ARBA" id="ARBA00007375"/>
    </source>
</evidence>
<organism evidence="6 7">
    <name type="scientific">Streptosporangium album</name>
    <dbReference type="NCBI Taxonomy" id="47479"/>
    <lineage>
        <taxon>Bacteria</taxon>
        <taxon>Bacillati</taxon>
        <taxon>Actinomycetota</taxon>
        <taxon>Actinomycetes</taxon>
        <taxon>Streptosporangiales</taxon>
        <taxon>Streptosporangiaceae</taxon>
        <taxon>Streptosporangium</taxon>
    </lineage>
</organism>
<evidence type="ECO:0000256" key="3">
    <source>
        <dbReference type="ARBA" id="ARBA00022692"/>
    </source>
</evidence>
<keyword evidence="7" id="KW-1185">Reference proteome</keyword>
<reference evidence="6 7" key="1">
    <citation type="submission" date="2020-08" db="EMBL/GenBank/DDBJ databases">
        <title>Sequencing the genomes of 1000 actinobacteria strains.</title>
        <authorList>
            <person name="Klenk H.-P."/>
        </authorList>
    </citation>
    <scope>NUCLEOTIDE SEQUENCE [LARGE SCALE GENOMIC DNA]</scope>
    <source>
        <strain evidence="6 7">DSM 43023</strain>
    </source>
</reference>
<dbReference type="Proteomes" id="UP000534286">
    <property type="component" value="Unassembled WGS sequence"/>
</dbReference>
<evidence type="ECO:0000313" key="6">
    <source>
        <dbReference type="EMBL" id="MBB4944421.1"/>
    </source>
</evidence>
<sequence>MQNDVLRAGPLSRTVLVAFWLCSAVHLALVAADVGPMDSLTKALLMPLLAAWVLARRGPRPLVAALLLSWGGDVALEIDGLFLAGWPCSPGRTSVT</sequence>